<dbReference type="HAMAP" id="MF_01116">
    <property type="entry name" value="TSR3"/>
    <property type="match status" value="1"/>
</dbReference>
<comment type="function">
    <text evidence="6">Aminocarboxypropyltransferase that catalyzes the aminocarboxypropyl transfer on pseudouridine in 18S rRNA. It constitutes the last step in biosynthesis of the hypermodified N1-methyl-N3-(3-amino-3-carboxypropyl) pseudouridine (m1acp3-Psi).</text>
</comment>
<proteinExistence type="inferred from homology"/>
<dbReference type="AlphaFoldDB" id="D8M4Y8"/>
<gene>
    <name evidence="10" type="ORF">GSBLH_T00003052001</name>
</gene>
<feature type="binding site" evidence="6">
    <location>
        <position position="133"/>
    </location>
    <ligand>
        <name>S-adenosyl-L-methionine</name>
        <dbReference type="ChEBI" id="CHEBI:59789"/>
    </ligand>
</feature>
<dbReference type="OrthoDB" id="10262062at2759"/>
<dbReference type="RefSeq" id="XP_012897175.1">
    <property type="nucleotide sequence ID" value="XM_013041721.1"/>
</dbReference>
<keyword evidence="2 6" id="KW-0690">Ribosome biogenesis</keyword>
<keyword evidence="11" id="KW-1185">Reference proteome</keyword>
<dbReference type="GO" id="GO:1904047">
    <property type="term" value="F:S-adenosyl-L-methionine binding"/>
    <property type="evidence" value="ECO:0007669"/>
    <property type="project" value="UniProtKB-UniRule"/>
</dbReference>
<feature type="domain" description="RNase L inhibitor RLI-like possible metal-binding" evidence="9">
    <location>
        <begin position="48"/>
        <end position="77"/>
    </location>
</feature>
<organism evidence="10">
    <name type="scientific">Blastocystis hominis</name>
    <dbReference type="NCBI Taxonomy" id="12968"/>
    <lineage>
        <taxon>Eukaryota</taxon>
        <taxon>Sar</taxon>
        <taxon>Stramenopiles</taxon>
        <taxon>Bigyra</taxon>
        <taxon>Opalozoa</taxon>
        <taxon>Opalinata</taxon>
        <taxon>Blastocystidae</taxon>
        <taxon>Blastocystis</taxon>
    </lineage>
</organism>
<feature type="domain" description="16S/18S rRNA aminocarboxypropyltransferase Tsr3 C-terminal" evidence="8">
    <location>
        <begin position="84"/>
        <end position="210"/>
    </location>
</feature>
<feature type="binding site" evidence="6">
    <location>
        <position position="110"/>
    </location>
    <ligand>
        <name>S-adenosyl-L-methionine</name>
        <dbReference type="ChEBI" id="CHEBI:59789"/>
    </ligand>
</feature>
<evidence type="ECO:0000256" key="4">
    <source>
        <dbReference type="ARBA" id="ARBA00022679"/>
    </source>
</evidence>
<dbReference type="InParanoid" id="D8M4Y8"/>
<keyword evidence="1" id="KW-0963">Cytoplasm</keyword>
<dbReference type="InterPro" id="IPR007209">
    <property type="entry name" value="RNaseL-inhib-like_metal-bd_dom"/>
</dbReference>
<evidence type="ECO:0000313" key="11">
    <source>
        <dbReference type="Proteomes" id="UP000008312"/>
    </source>
</evidence>
<name>D8M4Y8_BLAHO</name>
<keyword evidence="5 6" id="KW-0949">S-adenosyl-L-methionine</keyword>
<evidence type="ECO:0000256" key="7">
    <source>
        <dbReference type="SAM" id="MobiDB-lite"/>
    </source>
</evidence>
<evidence type="ECO:0000313" key="10">
    <source>
        <dbReference type="EMBL" id="CBK23127.2"/>
    </source>
</evidence>
<evidence type="ECO:0000259" key="8">
    <source>
        <dbReference type="Pfam" id="PF04034"/>
    </source>
</evidence>
<protein>
    <recommendedName>
        <fullName evidence="6">18S rRNA aminocarboxypropyltransferase</fullName>
        <ecNumber evidence="6">2.5.1.157</ecNumber>
    </recommendedName>
</protein>
<dbReference type="GeneID" id="24920175"/>
<dbReference type="GO" id="GO:0000455">
    <property type="term" value="P:enzyme-directed rRNA pseudouridine synthesis"/>
    <property type="evidence" value="ECO:0007669"/>
    <property type="project" value="UniProtKB-UniRule"/>
</dbReference>
<evidence type="ECO:0000256" key="1">
    <source>
        <dbReference type="ARBA" id="ARBA00022490"/>
    </source>
</evidence>
<evidence type="ECO:0000256" key="6">
    <source>
        <dbReference type="HAMAP-Rule" id="MF_03146"/>
    </source>
</evidence>
<dbReference type="PANTHER" id="PTHR20426">
    <property type="entry name" value="RIBOSOME BIOGENESIS PROTEIN TSR3 HOMOLOG"/>
    <property type="match status" value="1"/>
</dbReference>
<dbReference type="GO" id="GO:0030490">
    <property type="term" value="P:maturation of SSU-rRNA"/>
    <property type="evidence" value="ECO:0007669"/>
    <property type="project" value="TreeGrafter"/>
</dbReference>
<dbReference type="EMBL" id="FN668655">
    <property type="protein sequence ID" value="CBK23127.2"/>
    <property type="molecule type" value="Genomic_DNA"/>
</dbReference>
<dbReference type="Proteomes" id="UP000008312">
    <property type="component" value="Unassembled WGS sequence"/>
</dbReference>
<feature type="binding site" evidence="6">
    <location>
        <position position="62"/>
    </location>
    <ligand>
        <name>S-adenosyl-L-methionine</name>
        <dbReference type="ChEBI" id="CHEBI:59789"/>
    </ligand>
</feature>
<dbReference type="EC" id="2.5.1.157" evidence="6"/>
<evidence type="ECO:0000256" key="2">
    <source>
        <dbReference type="ARBA" id="ARBA00022517"/>
    </source>
</evidence>
<feature type="compositionally biased region" description="Basic residues" evidence="7">
    <location>
        <begin position="14"/>
        <end position="23"/>
    </location>
</feature>
<dbReference type="NCBIfam" id="NF002621">
    <property type="entry name" value="PRK02287.1"/>
    <property type="match status" value="1"/>
</dbReference>
<feature type="region of interest" description="Disordered" evidence="7">
    <location>
        <begin position="1"/>
        <end position="31"/>
    </location>
</feature>
<dbReference type="Pfam" id="PF04034">
    <property type="entry name" value="Ribo_biogen_C"/>
    <property type="match status" value="1"/>
</dbReference>
<feature type="compositionally biased region" description="Basic and acidic residues" evidence="7">
    <location>
        <begin position="1"/>
        <end position="13"/>
    </location>
</feature>
<evidence type="ECO:0000259" key="9">
    <source>
        <dbReference type="Pfam" id="PF04068"/>
    </source>
</evidence>
<dbReference type="InterPro" id="IPR022968">
    <property type="entry name" value="Tsr3-like"/>
</dbReference>
<evidence type="ECO:0000256" key="5">
    <source>
        <dbReference type="ARBA" id="ARBA00022691"/>
    </source>
</evidence>
<dbReference type="Pfam" id="PF04068">
    <property type="entry name" value="Fer4_RLI"/>
    <property type="match status" value="1"/>
</dbReference>
<dbReference type="PANTHER" id="PTHR20426:SF0">
    <property type="entry name" value="18S RRNA AMINOCARBOXYPROPYLTRANSFERASE"/>
    <property type="match status" value="1"/>
</dbReference>
<sequence length="238" mass="26938">MGRKGQDGYDDRRKSHVAKKPTRKYNDQSTPHVRGYKESFQFKTSVGVYMWDFEQCDAKKCTGRKLERLGYLKAIRVNVPFHGLVLSPFGTKAVSIEDLDVIKQYGTSAIDCSWARIDEIPLGKLKNGVHRLLPFLVAANPVNYGKPSKLTCAEAIAATLYIVGLKEDALTILKPFKWGCQFISLNYELLEGYSKCKSGAEVIEFQNAYMERIEQAKEQEKVIDVGMRRIWDVAAPYG</sequence>
<accession>D8M4Y8</accession>
<keyword evidence="4 6" id="KW-0808">Transferase</keyword>
<keyword evidence="3 6" id="KW-0698">rRNA processing</keyword>
<reference evidence="10" key="1">
    <citation type="submission" date="2010-02" db="EMBL/GenBank/DDBJ databases">
        <title>Sequencing and annotation of the Blastocystis hominis genome.</title>
        <authorList>
            <person name="Wincker P."/>
        </authorList>
    </citation>
    <scope>NUCLEOTIDE SEQUENCE</scope>
    <source>
        <strain evidence="10">Singapore isolate B</strain>
    </source>
</reference>
<dbReference type="FunCoup" id="D8M4Y8">
    <property type="interactions" value="156"/>
</dbReference>
<comment type="caution">
    <text evidence="6">Lacks conserved residue(s) required for the propagation of feature annotation.</text>
</comment>
<comment type="similarity">
    <text evidence="6">Belongs to the TDD superfamily. TSR3 family.</text>
</comment>
<dbReference type="GO" id="GO:0106388">
    <property type="term" value="F:rRNA small subunit aminocarboxypropyltransferase activity"/>
    <property type="evidence" value="ECO:0007669"/>
    <property type="project" value="UniProtKB-EC"/>
</dbReference>
<dbReference type="InterPro" id="IPR007177">
    <property type="entry name" value="Tsr3_C"/>
</dbReference>
<dbReference type="OMA" id="DCSWESA"/>
<evidence type="ECO:0000256" key="3">
    <source>
        <dbReference type="ARBA" id="ARBA00022552"/>
    </source>
</evidence>
<comment type="catalytic activity">
    <reaction evidence="6">
        <text>an N(1)-methylpseudouridine in rRNA + S-adenosyl-L-methionine = N(1)-methyl-N(3)-[(3S)-3-amino-3-carboxypropyl]pseudouridine in rRNA + S-methyl-5'-thioadenosine + H(+)</text>
        <dbReference type="Rhea" id="RHEA:63296"/>
        <dbReference type="Rhea" id="RHEA-COMP:11634"/>
        <dbReference type="Rhea" id="RHEA-COMP:16310"/>
        <dbReference type="ChEBI" id="CHEBI:15378"/>
        <dbReference type="ChEBI" id="CHEBI:17509"/>
        <dbReference type="ChEBI" id="CHEBI:59789"/>
        <dbReference type="ChEBI" id="CHEBI:74890"/>
        <dbReference type="ChEBI" id="CHEBI:146234"/>
        <dbReference type="EC" id="2.5.1.157"/>
    </reaction>
</comment>